<dbReference type="PANTHER" id="PTHR42785">
    <property type="entry name" value="DNA TOPOISOMERASE, TYPE IA, CORE"/>
    <property type="match status" value="1"/>
</dbReference>
<dbReference type="HAMAP" id="MF_00952">
    <property type="entry name" value="Topoisom_1_prok"/>
    <property type="match status" value="1"/>
</dbReference>
<evidence type="ECO:0000259" key="13">
    <source>
        <dbReference type="PROSITE" id="PS52039"/>
    </source>
</evidence>
<feature type="region of interest" description="Disordered" evidence="11">
    <location>
        <begin position="674"/>
        <end position="713"/>
    </location>
</feature>
<dbReference type="InterPro" id="IPR013825">
    <property type="entry name" value="Topo_IA_cen_sub2"/>
</dbReference>
<dbReference type="InterPro" id="IPR013826">
    <property type="entry name" value="Topo_IA_cen_sub3"/>
</dbReference>
<evidence type="ECO:0000256" key="10">
    <source>
        <dbReference type="HAMAP-Rule" id="MF_00952"/>
    </source>
</evidence>
<feature type="site" description="Interaction with DNA" evidence="10">
    <location>
        <position position="167"/>
    </location>
</feature>
<feature type="site" description="Interaction with DNA" evidence="10">
    <location>
        <position position="158"/>
    </location>
</feature>
<evidence type="ECO:0000313" key="14">
    <source>
        <dbReference type="EMBL" id="QNT63917.1"/>
    </source>
</evidence>
<dbReference type="InterPro" id="IPR006171">
    <property type="entry name" value="TOPRIM_dom"/>
</dbReference>
<keyword evidence="7 10" id="KW-0799">Topoisomerase</keyword>
<evidence type="ECO:0000256" key="2">
    <source>
        <dbReference type="ARBA" id="ARBA00009446"/>
    </source>
</evidence>
<dbReference type="SMART" id="SM00436">
    <property type="entry name" value="TOP1Bc"/>
    <property type="match status" value="1"/>
</dbReference>
<protein>
    <recommendedName>
        <fullName evidence="10">DNA topoisomerase 1</fullName>
        <ecNumber evidence="10">5.6.2.1</ecNumber>
    </recommendedName>
    <alternativeName>
        <fullName evidence="10">DNA topoisomerase I</fullName>
    </alternativeName>
</protein>
<dbReference type="RefSeq" id="WP_006845568.1">
    <property type="nucleotide sequence ID" value="NZ_CP026847.1"/>
</dbReference>
<evidence type="ECO:0000256" key="4">
    <source>
        <dbReference type="ARBA" id="ARBA00022771"/>
    </source>
</evidence>
<dbReference type="NCBIfam" id="TIGR01051">
    <property type="entry name" value="topA_bact"/>
    <property type="match status" value="1"/>
</dbReference>
<evidence type="ECO:0000256" key="1">
    <source>
        <dbReference type="ARBA" id="ARBA00000213"/>
    </source>
</evidence>
<keyword evidence="6" id="KW-0460">Magnesium</keyword>
<feature type="compositionally biased region" description="Basic residues" evidence="11">
    <location>
        <begin position="692"/>
        <end position="713"/>
    </location>
</feature>
<dbReference type="GO" id="GO:0005694">
    <property type="term" value="C:chromosome"/>
    <property type="evidence" value="ECO:0007669"/>
    <property type="project" value="InterPro"/>
</dbReference>
<dbReference type="GO" id="GO:0008270">
    <property type="term" value="F:zinc ion binding"/>
    <property type="evidence" value="ECO:0007669"/>
    <property type="project" value="UniProtKB-KW"/>
</dbReference>
<keyword evidence="5" id="KW-0862">Zinc</keyword>
<dbReference type="Gene3D" id="2.70.20.10">
    <property type="entry name" value="Topoisomerase I, domain 3"/>
    <property type="match status" value="1"/>
</dbReference>
<feature type="region of interest" description="Interaction with DNA" evidence="10">
    <location>
        <begin position="182"/>
        <end position="187"/>
    </location>
</feature>
<dbReference type="InterPro" id="IPR013824">
    <property type="entry name" value="Topo_IA_cen_sub1"/>
</dbReference>
<dbReference type="PROSITE" id="PS52039">
    <property type="entry name" value="TOPO_IA_2"/>
    <property type="match status" value="1"/>
</dbReference>
<feature type="domain" description="Topo IA-type catalytic" evidence="13">
    <location>
        <begin position="148"/>
        <end position="575"/>
    </location>
</feature>
<feature type="site" description="Interaction with DNA" evidence="10">
    <location>
        <position position="162"/>
    </location>
</feature>
<feature type="compositionally biased region" description="Basic and acidic residues" evidence="11">
    <location>
        <begin position="674"/>
        <end position="691"/>
    </location>
</feature>
<keyword evidence="4" id="KW-0863">Zinc-finger</keyword>
<evidence type="ECO:0000259" key="12">
    <source>
        <dbReference type="PROSITE" id="PS50880"/>
    </source>
</evidence>
<dbReference type="SUPFAM" id="SSF57783">
    <property type="entry name" value="Zinc beta-ribbon"/>
    <property type="match status" value="1"/>
</dbReference>
<feature type="site" description="Interaction with DNA" evidence="10">
    <location>
        <position position="322"/>
    </location>
</feature>
<dbReference type="GO" id="GO:0003917">
    <property type="term" value="F:DNA topoisomerase type I (single strand cut, ATP-independent) activity"/>
    <property type="evidence" value="ECO:0007669"/>
    <property type="project" value="UniProtKB-UniRule"/>
</dbReference>
<comment type="subunit">
    <text evidence="10">Monomer.</text>
</comment>
<dbReference type="GO" id="GO:0006265">
    <property type="term" value="P:DNA topological change"/>
    <property type="evidence" value="ECO:0007669"/>
    <property type="project" value="UniProtKB-UniRule"/>
</dbReference>
<dbReference type="GO" id="GO:0003677">
    <property type="term" value="F:DNA binding"/>
    <property type="evidence" value="ECO:0007669"/>
    <property type="project" value="UniProtKB-KW"/>
</dbReference>
<keyword evidence="15" id="KW-1185">Reference proteome</keyword>
<dbReference type="CDD" id="cd03363">
    <property type="entry name" value="TOPRIM_TopoIA_TopoI"/>
    <property type="match status" value="1"/>
</dbReference>
<comment type="catalytic activity">
    <reaction evidence="1 10">
        <text>ATP-independent breakage of single-stranded DNA, followed by passage and rejoining.</text>
        <dbReference type="EC" id="5.6.2.1"/>
    </reaction>
</comment>
<accession>A0A7H1MKD1</accession>
<gene>
    <name evidence="10 14" type="primary">topA</name>
    <name evidence="14" type="ORF">FY536_00890</name>
</gene>
<reference evidence="14 15" key="1">
    <citation type="submission" date="2019-08" db="EMBL/GenBank/DDBJ databases">
        <authorList>
            <person name="Chang H.C."/>
            <person name="Mun S.Y."/>
        </authorList>
    </citation>
    <scope>NUCLEOTIDE SEQUENCE [LARGE SCALE GENOMIC DNA]</scope>
    <source>
        <strain evidence="14 15">SK</strain>
    </source>
</reference>
<evidence type="ECO:0000256" key="5">
    <source>
        <dbReference type="ARBA" id="ARBA00022833"/>
    </source>
</evidence>
<feature type="active site" description="O-(5'-phospho-DNA)-tyrosine intermediate" evidence="10">
    <location>
        <position position="320"/>
    </location>
</feature>
<keyword evidence="9 10" id="KW-0413">Isomerase</keyword>
<comment type="similarity">
    <text evidence="2 10">Belongs to the type IA topoisomerase family.</text>
</comment>
<keyword evidence="3" id="KW-0479">Metal-binding</keyword>
<evidence type="ECO:0000256" key="8">
    <source>
        <dbReference type="ARBA" id="ARBA00023125"/>
    </source>
</evidence>
<dbReference type="InterPro" id="IPR034149">
    <property type="entry name" value="TOPRIM_TopoI"/>
</dbReference>
<dbReference type="InterPro" id="IPR003602">
    <property type="entry name" value="Topo_IA_DNA-bd_dom"/>
</dbReference>
<name>A0A7H1MKD1_9LACO</name>
<dbReference type="Gene3D" id="3.30.65.10">
    <property type="entry name" value="Bacterial Topoisomerase I, domain 1"/>
    <property type="match status" value="2"/>
</dbReference>
<dbReference type="Gene3D" id="1.10.290.10">
    <property type="entry name" value="Topoisomerase I, domain 4"/>
    <property type="match status" value="1"/>
</dbReference>
<feature type="site" description="Interaction with DNA" evidence="10">
    <location>
        <position position="174"/>
    </location>
</feature>
<dbReference type="InterPro" id="IPR028612">
    <property type="entry name" value="Topoisom_1_IA"/>
</dbReference>
<feature type="site" description="Interaction with DNA" evidence="10">
    <location>
        <position position="507"/>
    </location>
</feature>
<dbReference type="InterPro" id="IPR013498">
    <property type="entry name" value="Topo_IA_Znf"/>
</dbReference>
<comment type="function">
    <text evidence="10">Releases the supercoiling and torsional tension of DNA, which is introduced during the DNA replication and transcription, by transiently cleaving and rejoining one strand of the DNA duplex. Introduces a single-strand break via transesterification at a target site in duplex DNA. The scissile phosphodiester is attacked by the catalytic tyrosine of the enzyme, resulting in the formation of a DNA-(5'-phosphotyrosyl)-enzyme intermediate and the expulsion of a 3'-OH DNA strand. The free DNA strand then undergoes passage around the unbroken strand, thus removing DNA supercoils. Finally, in the religation step, the DNA 3'-OH attacks the covalent intermediate to expel the active-site tyrosine and restore the DNA phosphodiester backbone.</text>
</comment>
<dbReference type="Pfam" id="PF01751">
    <property type="entry name" value="Toprim"/>
    <property type="match status" value="1"/>
</dbReference>
<dbReference type="EMBL" id="CP043431">
    <property type="protein sequence ID" value="QNT63917.1"/>
    <property type="molecule type" value="Genomic_DNA"/>
</dbReference>
<dbReference type="PANTHER" id="PTHR42785:SF1">
    <property type="entry name" value="DNA TOPOISOMERASE"/>
    <property type="match status" value="1"/>
</dbReference>
<feature type="site" description="Interaction with DNA" evidence="10">
    <location>
        <position position="51"/>
    </location>
</feature>
<dbReference type="CDD" id="cd00186">
    <property type="entry name" value="TOP1Ac"/>
    <property type="match status" value="1"/>
</dbReference>
<evidence type="ECO:0000313" key="15">
    <source>
        <dbReference type="Proteomes" id="UP000516446"/>
    </source>
</evidence>
<proteinExistence type="inferred from homology"/>
<evidence type="ECO:0000256" key="11">
    <source>
        <dbReference type="SAM" id="MobiDB-lite"/>
    </source>
</evidence>
<dbReference type="PROSITE" id="PS50880">
    <property type="entry name" value="TOPRIM"/>
    <property type="match status" value="1"/>
</dbReference>
<evidence type="ECO:0000256" key="7">
    <source>
        <dbReference type="ARBA" id="ARBA00023029"/>
    </source>
</evidence>
<feature type="domain" description="Toprim" evidence="12">
    <location>
        <begin position="21"/>
        <end position="133"/>
    </location>
</feature>
<dbReference type="SMART" id="SM00437">
    <property type="entry name" value="TOP1Ac"/>
    <property type="match status" value="1"/>
</dbReference>
<dbReference type="Gene3D" id="1.10.460.10">
    <property type="entry name" value="Topoisomerase I, domain 2"/>
    <property type="match status" value="1"/>
</dbReference>
<dbReference type="Pfam" id="PF01396">
    <property type="entry name" value="Zn_ribbon_Top1"/>
    <property type="match status" value="2"/>
</dbReference>
<feature type="site" description="Interaction with DNA" evidence="10">
    <location>
        <position position="159"/>
    </location>
</feature>
<dbReference type="Gene3D" id="3.40.50.140">
    <property type="match status" value="1"/>
</dbReference>
<dbReference type="AlphaFoldDB" id="A0A7H1MKD1"/>
<evidence type="ECO:0000256" key="6">
    <source>
        <dbReference type="ARBA" id="ARBA00022842"/>
    </source>
</evidence>
<organism evidence="14 15">
    <name type="scientific">Weissella koreensis</name>
    <dbReference type="NCBI Taxonomy" id="165096"/>
    <lineage>
        <taxon>Bacteria</taxon>
        <taxon>Bacillati</taxon>
        <taxon>Bacillota</taxon>
        <taxon>Bacilli</taxon>
        <taxon>Lactobacillales</taxon>
        <taxon>Lactobacillaceae</taxon>
        <taxon>Weissella</taxon>
    </lineage>
</organism>
<dbReference type="InterPro" id="IPR000380">
    <property type="entry name" value="Topo_IA"/>
</dbReference>
<evidence type="ECO:0000256" key="3">
    <source>
        <dbReference type="ARBA" id="ARBA00022723"/>
    </source>
</evidence>
<sequence>MPTTTKDKPKTKKRTTAKRKKNLVIVESPSKAKTIEKYLGSGYKVVASIGHIRDLPKSQMGVDTENDYNPKYINIRGKGDVIKNLKKEAKAAKHVYLASDPDREGESIAWHLAHILDLDTSSEENRVVFNEITKDAVKDAFKRPRQLDMNLVNAQQARRILDRLVGYSISPLLWKKIKKGLSAGRVQSGALGLIIDRENDIQAFQPEEYWELPAEFKKSNKKFKAGFYGVDGQKVKRIPDNEMVQSILKRIDQNQEFDISEVVKSEGKNNPSPAFTTSTLQQAANTQLSFQTRRTMSTAQQLYEGINLGGKEGSVGLITYMRTDSTRISSIAKNDASKFIHEEYGDEYAATKPVQGKLQEGAQDAHEAVRPTSVFRTPKSIKDKLTNDQFKLYQLIWSRFVASQMTSEVIDRVRVTLTQNGVMFRANGATTKFAGYTKAYPAAKAKDNVLPEMVEGGNVKLDKINPEQKFTQPKPRYTEAALVKALEEAGVGRPSTYAATIETLKSRAYVKMDAKKFIPTEIGKMVQDAVRDYFPDVADLKFTAQIEGELDNVETGNEDWVKVVDEFYKPFKGELDIAESEMEKIVVKDKLAGENCEICGAPMLERLGRYGKFFACSRFPDCRNTKTIVKEIGLVCPKCHQGQIIERKTKRGRTFYGCSRYPDCEFISWDKPTEKTLADGTTPKDGEDNKKSKTTKSKKPATKKATKKKAAKK</sequence>
<dbReference type="InterPro" id="IPR023405">
    <property type="entry name" value="Topo_IA_core_domain"/>
</dbReference>
<keyword evidence="8 10" id="KW-0238">DNA-binding</keyword>
<dbReference type="Proteomes" id="UP000516446">
    <property type="component" value="Chromosome"/>
</dbReference>
<dbReference type="InterPro" id="IPR003601">
    <property type="entry name" value="Topo_IA_2"/>
</dbReference>
<dbReference type="InterPro" id="IPR005733">
    <property type="entry name" value="TopoI_bac-type"/>
</dbReference>
<dbReference type="Pfam" id="PF01131">
    <property type="entry name" value="Topoisom_bac"/>
    <property type="match status" value="1"/>
</dbReference>
<evidence type="ECO:0000256" key="9">
    <source>
        <dbReference type="ARBA" id="ARBA00023235"/>
    </source>
</evidence>
<dbReference type="InterPro" id="IPR013497">
    <property type="entry name" value="Topo_IA_cen"/>
</dbReference>
<dbReference type="EC" id="5.6.2.1" evidence="10"/>
<dbReference type="SMART" id="SM00493">
    <property type="entry name" value="TOPRIM"/>
    <property type="match status" value="1"/>
</dbReference>
<dbReference type="PRINTS" id="PR00417">
    <property type="entry name" value="PRTPISMRASEI"/>
</dbReference>
<dbReference type="SUPFAM" id="SSF56712">
    <property type="entry name" value="Prokaryotic type I DNA topoisomerase"/>
    <property type="match status" value="1"/>
</dbReference>